<gene>
    <name evidence="2" type="ORF">NA56DRAFT_699425</name>
</gene>
<dbReference type="Proteomes" id="UP000235672">
    <property type="component" value="Unassembled WGS sequence"/>
</dbReference>
<evidence type="ECO:0000256" key="1">
    <source>
        <dbReference type="SAM" id="Phobius"/>
    </source>
</evidence>
<reference evidence="2 3" key="1">
    <citation type="submission" date="2016-05" db="EMBL/GenBank/DDBJ databases">
        <title>A degradative enzymes factory behind the ericoid mycorrhizal symbiosis.</title>
        <authorList>
            <consortium name="DOE Joint Genome Institute"/>
            <person name="Martino E."/>
            <person name="Morin E."/>
            <person name="Grelet G."/>
            <person name="Kuo A."/>
            <person name="Kohler A."/>
            <person name="Daghino S."/>
            <person name="Barry K."/>
            <person name="Choi C."/>
            <person name="Cichocki N."/>
            <person name="Clum A."/>
            <person name="Copeland A."/>
            <person name="Hainaut M."/>
            <person name="Haridas S."/>
            <person name="Labutti K."/>
            <person name="Lindquist E."/>
            <person name="Lipzen A."/>
            <person name="Khouja H.-R."/>
            <person name="Murat C."/>
            <person name="Ohm R."/>
            <person name="Olson A."/>
            <person name="Spatafora J."/>
            <person name="Veneault-Fourrey C."/>
            <person name="Henrissat B."/>
            <person name="Grigoriev I."/>
            <person name="Martin F."/>
            <person name="Perotto S."/>
        </authorList>
    </citation>
    <scope>NUCLEOTIDE SEQUENCE [LARGE SCALE GENOMIC DNA]</scope>
    <source>
        <strain evidence="2 3">UAMH 7357</strain>
    </source>
</reference>
<keyword evidence="1" id="KW-0472">Membrane</keyword>
<organism evidence="2 3">
    <name type="scientific">Hyaloscypha hepaticicola</name>
    <dbReference type="NCBI Taxonomy" id="2082293"/>
    <lineage>
        <taxon>Eukaryota</taxon>
        <taxon>Fungi</taxon>
        <taxon>Dikarya</taxon>
        <taxon>Ascomycota</taxon>
        <taxon>Pezizomycotina</taxon>
        <taxon>Leotiomycetes</taxon>
        <taxon>Helotiales</taxon>
        <taxon>Hyaloscyphaceae</taxon>
        <taxon>Hyaloscypha</taxon>
    </lineage>
</organism>
<feature type="transmembrane region" description="Helical" evidence="1">
    <location>
        <begin position="101"/>
        <end position="120"/>
    </location>
</feature>
<proteinExistence type="predicted"/>
<protein>
    <submittedName>
        <fullName evidence="2">Uncharacterized protein</fullName>
    </submittedName>
</protein>
<keyword evidence="1" id="KW-0812">Transmembrane</keyword>
<name>A0A2J6QGU4_9HELO</name>
<keyword evidence="3" id="KW-1185">Reference proteome</keyword>
<sequence length="159" mass="17583">MDAARCFKTPGTMLSRDKVVCFLLSCSYHHLICSPQATGMCRGINSNRYNKSVALNSKAHLRVPLVPYQPAYLFLPTVVLSFPSVDMRGHVTTSSGTMLRFSLLFLHIIIICFVSSTIPFHPSFGCNGMIASCLSPSLVRDHIFSKPLSFDYGVEYNGP</sequence>
<evidence type="ECO:0000313" key="2">
    <source>
        <dbReference type="EMBL" id="PMD25489.1"/>
    </source>
</evidence>
<evidence type="ECO:0000313" key="3">
    <source>
        <dbReference type="Proteomes" id="UP000235672"/>
    </source>
</evidence>
<dbReference type="AlphaFoldDB" id="A0A2J6QGU4"/>
<dbReference type="EMBL" id="KZ613470">
    <property type="protein sequence ID" value="PMD25489.1"/>
    <property type="molecule type" value="Genomic_DNA"/>
</dbReference>
<keyword evidence="1" id="KW-1133">Transmembrane helix</keyword>
<accession>A0A2J6QGU4</accession>